<dbReference type="Proteomes" id="UP000040453">
    <property type="component" value="Unassembled WGS sequence"/>
</dbReference>
<evidence type="ECO:0000313" key="3">
    <source>
        <dbReference type="Proteomes" id="UP000040453"/>
    </source>
</evidence>
<dbReference type="InterPro" id="IPR016152">
    <property type="entry name" value="PTrfase/Anion_transptr"/>
</dbReference>
<evidence type="ECO:0000313" key="2">
    <source>
        <dbReference type="EMBL" id="CEI81008.1"/>
    </source>
</evidence>
<gene>
    <name evidence="2" type="primary">fruA_3</name>
    <name evidence="2" type="ORF">BN997_00823</name>
</gene>
<feature type="domain" description="PTS EIIA type-2" evidence="1">
    <location>
        <begin position="4"/>
        <end position="151"/>
    </location>
</feature>
<dbReference type="Pfam" id="PF00359">
    <property type="entry name" value="PTS_EIIA_2"/>
    <property type="match status" value="1"/>
</dbReference>
<dbReference type="PANTHER" id="PTHR47738">
    <property type="entry name" value="PTS SYSTEM FRUCTOSE-LIKE EIIA COMPONENT-RELATED"/>
    <property type="match status" value="1"/>
</dbReference>
<sequence>MSELRFDKEVILMHLEAADYTEVLQQMGENLAKHQYVKDSFIPAIIEREKEFATGLPTAGVSVAIPHTDSVHVNHKTISIATLKKPVDFVIMGEESETTPVQIVFMLAMDEPHSQLKLLQDLMKIFQEENFLNQLLQTDNASEMQKQLADKLDLHDFKGGEKL</sequence>
<dbReference type="AlphaFoldDB" id="A0A0A1MD45"/>
<dbReference type="Gene3D" id="3.40.930.10">
    <property type="entry name" value="Mannitol-specific EII, Chain A"/>
    <property type="match status" value="1"/>
</dbReference>
<accession>A0A0A1MD45</accession>
<keyword evidence="3" id="KW-1185">Reference proteome</keyword>
<dbReference type="EMBL" id="CDGG01000001">
    <property type="protein sequence ID" value="CEI81008.1"/>
    <property type="molecule type" value="Genomic_DNA"/>
</dbReference>
<dbReference type="InterPro" id="IPR051541">
    <property type="entry name" value="PTS_SugarTrans_NitroReg"/>
</dbReference>
<dbReference type="PANTHER" id="PTHR47738:SF3">
    <property type="entry name" value="PHOSPHOTRANSFERASE SYSTEM MANNITOL_FRUCTOSE-SPECIFIC IIA DOMAIN CONTAINING PROTEIN"/>
    <property type="match status" value="1"/>
</dbReference>
<dbReference type="RefSeq" id="WP_042529864.1">
    <property type="nucleotide sequence ID" value="NZ_CDGG01000001.1"/>
</dbReference>
<evidence type="ECO:0000259" key="1">
    <source>
        <dbReference type="PROSITE" id="PS51094"/>
    </source>
</evidence>
<dbReference type="SUPFAM" id="SSF55804">
    <property type="entry name" value="Phoshotransferase/anion transport protein"/>
    <property type="match status" value="1"/>
</dbReference>
<dbReference type="PROSITE" id="PS51094">
    <property type="entry name" value="PTS_EIIA_TYPE_2"/>
    <property type="match status" value="1"/>
</dbReference>
<dbReference type="STRING" id="545501.BN997_00823"/>
<dbReference type="CDD" id="cd00211">
    <property type="entry name" value="PTS_IIA_fru"/>
    <property type="match status" value="1"/>
</dbReference>
<dbReference type="OrthoDB" id="370976at2"/>
<protein>
    <submittedName>
        <fullName evidence="2">PTS system fructose-specific EIIABC component</fullName>
    </submittedName>
</protein>
<name>A0A0A1MD45_9BACI</name>
<dbReference type="InterPro" id="IPR002178">
    <property type="entry name" value="PTS_EIIA_type-2_dom"/>
</dbReference>
<reference evidence="2 3" key="1">
    <citation type="submission" date="2014-11" db="EMBL/GenBank/DDBJ databases">
        <authorList>
            <person name="Urmite Genomes Urmite Genomes"/>
        </authorList>
    </citation>
    <scope>NUCLEOTIDE SEQUENCE [LARGE SCALE GENOMIC DNA]</scope>
    <source>
        <strain evidence="2 3">Oc5</strain>
    </source>
</reference>
<organism evidence="2 3">
    <name type="scientific">Oceanobacillus oncorhynchi</name>
    <dbReference type="NCBI Taxonomy" id="545501"/>
    <lineage>
        <taxon>Bacteria</taxon>
        <taxon>Bacillati</taxon>
        <taxon>Bacillota</taxon>
        <taxon>Bacilli</taxon>
        <taxon>Bacillales</taxon>
        <taxon>Bacillaceae</taxon>
        <taxon>Oceanobacillus</taxon>
    </lineage>
</organism>
<proteinExistence type="predicted"/>